<dbReference type="InterPro" id="IPR001762">
    <property type="entry name" value="Disintegrin_dom"/>
</dbReference>
<feature type="binding site" evidence="4">
    <location>
        <position position="430"/>
    </location>
    <ligand>
        <name>Zn(2+)</name>
        <dbReference type="ChEBI" id="CHEBI:29105"/>
        <note>catalytic</note>
    </ligand>
</feature>
<dbReference type="PROSITE" id="PS50215">
    <property type="entry name" value="ADAM_MEPRO"/>
    <property type="match status" value="1"/>
</dbReference>
<evidence type="ECO:0000256" key="1">
    <source>
        <dbReference type="ARBA" id="ARBA00023157"/>
    </source>
</evidence>
<dbReference type="GO" id="GO:0006508">
    <property type="term" value="P:proteolysis"/>
    <property type="evidence" value="ECO:0007669"/>
    <property type="project" value="InterPro"/>
</dbReference>
<keyword evidence="4" id="KW-0862">Zinc</keyword>
<dbReference type="Gene3D" id="3.40.390.10">
    <property type="entry name" value="Collagenase (Catalytic Domain)"/>
    <property type="match status" value="1"/>
</dbReference>
<dbReference type="InterPro" id="IPR001590">
    <property type="entry name" value="Peptidase_M12B"/>
</dbReference>
<dbReference type="CDD" id="cd04271">
    <property type="entry name" value="ZnMc_ADAM_fungal"/>
    <property type="match status" value="1"/>
</dbReference>
<reference evidence="10" key="1">
    <citation type="submission" date="2021-03" db="EMBL/GenBank/DDBJ databases">
        <authorList>
            <person name="Tagirdzhanova G."/>
        </authorList>
    </citation>
    <scope>NUCLEOTIDE SEQUENCE</scope>
</reference>
<dbReference type="FunFam" id="4.10.70.10:FF:000003">
    <property type="entry name" value="Disintegrin and metalloproteinase domain-containing protein 17"/>
    <property type="match status" value="1"/>
</dbReference>
<keyword evidence="11" id="KW-1185">Reference proteome</keyword>
<keyword evidence="7" id="KW-0732">Signal</keyword>
<evidence type="ECO:0000256" key="6">
    <source>
        <dbReference type="SAM" id="Phobius"/>
    </source>
</evidence>
<accession>A0A8H3FGV5</accession>
<proteinExistence type="predicted"/>
<feature type="compositionally biased region" description="Polar residues" evidence="5">
    <location>
        <begin position="809"/>
        <end position="819"/>
    </location>
</feature>
<feature type="active site" evidence="4">
    <location>
        <position position="421"/>
    </location>
</feature>
<feature type="region of interest" description="Disordered" evidence="5">
    <location>
        <begin position="724"/>
        <end position="746"/>
    </location>
</feature>
<dbReference type="AlphaFoldDB" id="A0A8H3FGV5"/>
<dbReference type="OrthoDB" id="5951731at2759"/>
<feature type="region of interest" description="Disordered" evidence="5">
    <location>
        <begin position="790"/>
        <end position="829"/>
    </location>
</feature>
<dbReference type="PANTHER" id="PTHR11905:SF159">
    <property type="entry name" value="ADAM METALLOPROTEASE"/>
    <property type="match status" value="1"/>
</dbReference>
<dbReference type="Gene3D" id="4.10.70.10">
    <property type="entry name" value="Disintegrin domain"/>
    <property type="match status" value="1"/>
</dbReference>
<keyword evidence="6" id="KW-1133">Transmembrane helix</keyword>
<comment type="caution">
    <text evidence="10">The sequence shown here is derived from an EMBL/GenBank/DDBJ whole genome shotgun (WGS) entry which is preliminary data.</text>
</comment>
<dbReference type="PANTHER" id="PTHR11905">
    <property type="entry name" value="ADAM A DISINTEGRIN AND METALLOPROTEASE DOMAIN"/>
    <property type="match status" value="1"/>
</dbReference>
<evidence type="ECO:0000256" key="3">
    <source>
        <dbReference type="ARBA" id="ARBA00074021"/>
    </source>
</evidence>
<dbReference type="SUPFAM" id="SSF57552">
    <property type="entry name" value="Blood coagulation inhibitor (disintegrin)"/>
    <property type="match status" value="1"/>
</dbReference>
<keyword evidence="6" id="KW-0812">Transmembrane</keyword>
<keyword evidence="1" id="KW-1015">Disulfide bond</keyword>
<keyword evidence="6" id="KW-0472">Membrane</keyword>
<dbReference type="InterPro" id="IPR036436">
    <property type="entry name" value="Disintegrin_dom_sf"/>
</dbReference>
<dbReference type="Proteomes" id="UP000664169">
    <property type="component" value="Unassembled WGS sequence"/>
</dbReference>
<dbReference type="SMART" id="SM00050">
    <property type="entry name" value="DISIN"/>
    <property type="match status" value="1"/>
</dbReference>
<evidence type="ECO:0000256" key="2">
    <source>
        <dbReference type="ARBA" id="ARBA00056552"/>
    </source>
</evidence>
<dbReference type="Pfam" id="PF13688">
    <property type="entry name" value="Reprolysin_5"/>
    <property type="match status" value="1"/>
</dbReference>
<feature type="binding site" evidence="4">
    <location>
        <position position="424"/>
    </location>
    <ligand>
        <name>Zn(2+)</name>
        <dbReference type="ChEBI" id="CHEBI:29105"/>
        <note>catalytic</note>
    </ligand>
</feature>
<dbReference type="GO" id="GO:0046872">
    <property type="term" value="F:metal ion binding"/>
    <property type="evidence" value="ECO:0007669"/>
    <property type="project" value="UniProtKB-KW"/>
</dbReference>
<evidence type="ECO:0000313" key="10">
    <source>
        <dbReference type="EMBL" id="CAF9924243.1"/>
    </source>
</evidence>
<comment type="caution">
    <text evidence="4">Lacks conserved residue(s) required for the propagation of feature annotation.</text>
</comment>
<dbReference type="InterPro" id="IPR034028">
    <property type="entry name" value="ZnMc_ADAM_fungal"/>
</dbReference>
<name>A0A8H3FGV5_9LECA</name>
<evidence type="ECO:0000256" key="5">
    <source>
        <dbReference type="SAM" id="MobiDB-lite"/>
    </source>
</evidence>
<dbReference type="InterPro" id="IPR024079">
    <property type="entry name" value="MetalloPept_cat_dom_sf"/>
</dbReference>
<evidence type="ECO:0000259" key="9">
    <source>
        <dbReference type="PROSITE" id="PS50215"/>
    </source>
</evidence>
<feature type="domain" description="Disintegrin" evidence="8">
    <location>
        <begin position="509"/>
        <end position="598"/>
    </location>
</feature>
<dbReference type="InterPro" id="IPR006586">
    <property type="entry name" value="ADAM_Cys-rich"/>
</dbReference>
<dbReference type="GO" id="GO:0004222">
    <property type="term" value="F:metalloendopeptidase activity"/>
    <property type="evidence" value="ECO:0007669"/>
    <property type="project" value="InterPro"/>
</dbReference>
<dbReference type="Pfam" id="PF00200">
    <property type="entry name" value="Disintegrin"/>
    <property type="match status" value="1"/>
</dbReference>
<evidence type="ECO:0000256" key="7">
    <source>
        <dbReference type="SAM" id="SignalP"/>
    </source>
</evidence>
<protein>
    <recommendedName>
        <fullName evidence="3">Disintegrin and metalloproteinase domain-containing protein B</fullName>
    </recommendedName>
</protein>
<dbReference type="SMART" id="SM00608">
    <property type="entry name" value="ACR"/>
    <property type="match status" value="1"/>
</dbReference>
<gene>
    <name evidence="10" type="ORF">GOMPHAMPRED_003563</name>
</gene>
<sequence>MTRLYRPLLVAAVFVGSIGVDASSQSRGALSLIQVVESAVILTPSHRVHSSSHFDLEFDIKDRKQRVKLVLEPNHDIIPHGAGISYLDANGEVESWEPLDRTQHRIFKGAAWLRQSENVWDQLGWSRITVLQDGPEPVFEGSFSIMHDSHHIQLRHKFEQTRHSNDPIMESAGEGDMILFRDSDTFGHPWHGDLRKRDQNVLACSADKLNFNADPFHPIHRPFGYDFGLDLANVSLARRQIDGSTQPSGNAGSVNYRNTIGQIQGCPNTRKVALVGVAVDCTYRSGFNTRNDTASHVVSVMNMASQVYEATFNITLGLKNLTIQEPDCPATAQTATPWNLGCESSLNISSRLNSFSAWRGQFQDNNAYWMMLTNCTTGPEVGLSWLGQLCVSAVSTLGDESTSGANVVARTSTEWQVIAHETGHMFGAVHDCDGQTCASSTAVTAQQCCPLSASTCDANSQFIMNPSTGNNIQAFSACTIGNICGAMYRKSVNNNCLVDNRGVAELITAQQCGNGIVEGDEECDCGGQSGCQGNNCCDPTTCKFINNAVCDQSNEQCCSECQFATNGTVCRATTGVCDPQEVCSGTSATCPSDIVAPNGQDCGNGLQCASGQCTSRDQQCKTLMGSITTNNSTYACPSSDCTLSCASPNGVCYSMQQYFVDGTPCGSGTCSNGVCQGDTVGGDIKDWIEHNKPLVIGLAAGIGGLLVICILTCIVRRCRRSRRRPPIRAKGSSSPPMQQWPGAAGVYGSQRTPPRYGGLPSHGPYSVPVPNVPGYGGYQEQSRAPVQRNAFNAPTTPGLVHDHSARGSVMNQNSRQQSMFYGGNSVRYA</sequence>
<evidence type="ECO:0000259" key="8">
    <source>
        <dbReference type="PROSITE" id="PS50214"/>
    </source>
</evidence>
<feature type="signal peptide" evidence="7">
    <location>
        <begin position="1"/>
        <end position="22"/>
    </location>
</feature>
<evidence type="ECO:0000256" key="4">
    <source>
        <dbReference type="PROSITE-ProRule" id="PRU00276"/>
    </source>
</evidence>
<feature type="domain" description="Peptidase M12B" evidence="9">
    <location>
        <begin position="270"/>
        <end position="483"/>
    </location>
</feature>
<dbReference type="EMBL" id="CAJPDQ010000021">
    <property type="protein sequence ID" value="CAF9924243.1"/>
    <property type="molecule type" value="Genomic_DNA"/>
</dbReference>
<feature type="binding site" evidence="4">
    <location>
        <position position="420"/>
    </location>
    <ligand>
        <name>Zn(2+)</name>
        <dbReference type="ChEBI" id="CHEBI:29105"/>
        <note>catalytic</note>
    </ligand>
</feature>
<dbReference type="SUPFAM" id="SSF55486">
    <property type="entry name" value="Metalloproteases ('zincins'), catalytic domain"/>
    <property type="match status" value="1"/>
</dbReference>
<keyword evidence="4" id="KW-0479">Metal-binding</keyword>
<feature type="chain" id="PRO_5034633856" description="Disintegrin and metalloproteinase domain-containing protein B" evidence="7">
    <location>
        <begin position="23"/>
        <end position="829"/>
    </location>
</feature>
<feature type="transmembrane region" description="Helical" evidence="6">
    <location>
        <begin position="694"/>
        <end position="715"/>
    </location>
</feature>
<dbReference type="PROSITE" id="PS50214">
    <property type="entry name" value="DISINTEGRIN_2"/>
    <property type="match status" value="1"/>
</dbReference>
<evidence type="ECO:0000313" key="11">
    <source>
        <dbReference type="Proteomes" id="UP000664169"/>
    </source>
</evidence>
<organism evidence="10 11">
    <name type="scientific">Gomphillus americanus</name>
    <dbReference type="NCBI Taxonomy" id="1940652"/>
    <lineage>
        <taxon>Eukaryota</taxon>
        <taxon>Fungi</taxon>
        <taxon>Dikarya</taxon>
        <taxon>Ascomycota</taxon>
        <taxon>Pezizomycotina</taxon>
        <taxon>Lecanoromycetes</taxon>
        <taxon>OSLEUM clade</taxon>
        <taxon>Ostropomycetidae</taxon>
        <taxon>Ostropales</taxon>
        <taxon>Graphidaceae</taxon>
        <taxon>Gomphilloideae</taxon>
        <taxon>Gomphillus</taxon>
    </lineage>
</organism>
<comment type="function">
    <text evidence="2">Probable zinc protease.</text>
</comment>